<reference evidence="7" key="1">
    <citation type="submission" date="2021-03" db="EMBL/GenBank/DDBJ databases">
        <title>Chromosome level genome of the anhydrobiotic midge Polypedilum vanderplanki.</title>
        <authorList>
            <person name="Yoshida Y."/>
            <person name="Kikawada T."/>
            <person name="Gusev O."/>
        </authorList>
    </citation>
    <scope>NUCLEOTIDE SEQUENCE</scope>
    <source>
        <strain evidence="7">NIAS01</strain>
        <tissue evidence="7">Whole body or cell culture</tissue>
    </source>
</reference>
<dbReference type="GO" id="GO:0000978">
    <property type="term" value="F:RNA polymerase II cis-regulatory region sequence-specific DNA binding"/>
    <property type="evidence" value="ECO:0007669"/>
    <property type="project" value="TreeGrafter"/>
</dbReference>
<keyword evidence="8" id="KW-1185">Reference proteome</keyword>
<dbReference type="AlphaFoldDB" id="A0A9J6BQF5"/>
<evidence type="ECO:0000313" key="7">
    <source>
        <dbReference type="EMBL" id="KAG5672105.1"/>
    </source>
</evidence>
<feature type="domain" description="HMG box" evidence="6">
    <location>
        <begin position="25"/>
        <end position="93"/>
    </location>
</feature>
<dbReference type="PROSITE" id="PS50118">
    <property type="entry name" value="HMG_BOX_2"/>
    <property type="match status" value="1"/>
</dbReference>
<feature type="compositionally biased region" description="Low complexity" evidence="5">
    <location>
        <begin position="108"/>
        <end position="129"/>
    </location>
</feature>
<feature type="region of interest" description="Disordered" evidence="5">
    <location>
        <begin position="86"/>
        <end position="198"/>
    </location>
</feature>
<protein>
    <recommendedName>
        <fullName evidence="6">HMG box domain-containing protein</fullName>
    </recommendedName>
</protein>
<accession>A0A9J6BQF5</accession>
<proteinExistence type="predicted"/>
<dbReference type="GO" id="GO:0005634">
    <property type="term" value="C:nucleus"/>
    <property type="evidence" value="ECO:0007669"/>
    <property type="project" value="UniProtKB-SubCell"/>
</dbReference>
<dbReference type="PANTHER" id="PTHR10270:SF324">
    <property type="entry name" value="SOX DOMAIN-CONTAINING PROTEIN DICHAETE-RELATED"/>
    <property type="match status" value="1"/>
</dbReference>
<sequence length="309" mass="34921">MTSFSSKAHSSSSGSMDHSGSNSHIKRPMNAFMVWSRGQRKKMALENPKMHNSEISKRLGAEWKLLTEMQKRPFIDEAKRLRSLHMQQHPDYKYRPRRKPKVLVKSPSSNGHTTNGSHHNGNSSNNISSHNHHHHHHNNNNNSSSSNNNNSDSRSSSNNNLHHNSNHHHHHSLKSTSPIMNNHFHPHHHSSHHHSTKYPFVPKIDFPISFPSPQHSQAQQVFPSAIHYPLVDPTLALDLQARLHAMYMNAYYPWRLPFSSAITSSASVSPSQQSNSGNNNYYASSPKISPTTTTNSPPLCEPDTQTTII</sequence>
<dbReference type="Gene3D" id="1.10.30.10">
    <property type="entry name" value="High mobility group box domain"/>
    <property type="match status" value="1"/>
</dbReference>
<evidence type="ECO:0000256" key="4">
    <source>
        <dbReference type="PROSITE-ProRule" id="PRU00267"/>
    </source>
</evidence>
<feature type="compositionally biased region" description="Basic residues" evidence="5">
    <location>
        <begin position="184"/>
        <end position="196"/>
    </location>
</feature>
<dbReference type="GO" id="GO:0030182">
    <property type="term" value="P:neuron differentiation"/>
    <property type="evidence" value="ECO:0007669"/>
    <property type="project" value="TreeGrafter"/>
</dbReference>
<evidence type="ECO:0000313" key="8">
    <source>
        <dbReference type="Proteomes" id="UP001107558"/>
    </source>
</evidence>
<dbReference type="InterPro" id="IPR036910">
    <property type="entry name" value="HMG_box_dom_sf"/>
</dbReference>
<dbReference type="EMBL" id="JADBJN010000003">
    <property type="protein sequence ID" value="KAG5672105.1"/>
    <property type="molecule type" value="Genomic_DNA"/>
</dbReference>
<feature type="compositionally biased region" description="Polar residues" evidence="5">
    <location>
        <begin position="286"/>
        <end position="309"/>
    </location>
</feature>
<feature type="compositionally biased region" description="Low complexity" evidence="5">
    <location>
        <begin position="1"/>
        <end position="23"/>
    </location>
</feature>
<dbReference type="CDD" id="cd01388">
    <property type="entry name" value="HMG-box_SoxB"/>
    <property type="match status" value="1"/>
</dbReference>
<dbReference type="GO" id="GO:0007420">
    <property type="term" value="P:brain development"/>
    <property type="evidence" value="ECO:0007669"/>
    <property type="project" value="TreeGrafter"/>
</dbReference>
<evidence type="ECO:0000256" key="3">
    <source>
        <dbReference type="ARBA" id="ARBA00023242"/>
    </source>
</evidence>
<dbReference type="Proteomes" id="UP001107558">
    <property type="component" value="Chromosome 3"/>
</dbReference>
<evidence type="ECO:0000256" key="1">
    <source>
        <dbReference type="ARBA" id="ARBA00004123"/>
    </source>
</evidence>
<comment type="caution">
    <text evidence="7">The sequence shown here is derived from an EMBL/GenBank/DDBJ whole genome shotgun (WGS) entry which is preliminary data.</text>
</comment>
<keyword evidence="3 4" id="KW-0539">Nucleus</keyword>
<name>A0A9J6BQF5_POLVA</name>
<feature type="compositionally biased region" description="Low complexity" evidence="5">
    <location>
        <begin position="139"/>
        <end position="163"/>
    </location>
</feature>
<feature type="region of interest" description="Disordered" evidence="5">
    <location>
        <begin position="1"/>
        <end position="28"/>
    </location>
</feature>
<feature type="region of interest" description="Disordered" evidence="5">
    <location>
        <begin position="266"/>
        <end position="309"/>
    </location>
</feature>
<dbReference type="FunFam" id="1.10.30.10:FF:000002">
    <property type="entry name" value="transcription factor Sox-2"/>
    <property type="match status" value="1"/>
</dbReference>
<dbReference type="InterPro" id="IPR050140">
    <property type="entry name" value="SRY-related_HMG-box_TF-like"/>
</dbReference>
<dbReference type="PANTHER" id="PTHR10270">
    <property type="entry name" value="SOX TRANSCRIPTION FACTOR"/>
    <property type="match status" value="1"/>
</dbReference>
<gene>
    <name evidence="7" type="ORF">PVAND_002260</name>
</gene>
<evidence type="ECO:0000259" key="6">
    <source>
        <dbReference type="PROSITE" id="PS50118"/>
    </source>
</evidence>
<evidence type="ECO:0000256" key="2">
    <source>
        <dbReference type="ARBA" id="ARBA00023125"/>
    </source>
</evidence>
<dbReference type="GO" id="GO:0001228">
    <property type="term" value="F:DNA-binding transcription activator activity, RNA polymerase II-specific"/>
    <property type="evidence" value="ECO:0007669"/>
    <property type="project" value="TreeGrafter"/>
</dbReference>
<dbReference type="InterPro" id="IPR009071">
    <property type="entry name" value="HMG_box_dom"/>
</dbReference>
<dbReference type="OrthoDB" id="6247875at2759"/>
<feature type="compositionally biased region" description="Low complexity" evidence="5">
    <location>
        <begin position="266"/>
        <end position="285"/>
    </location>
</feature>
<feature type="DNA-binding region" description="HMG box" evidence="4">
    <location>
        <begin position="25"/>
        <end position="93"/>
    </location>
</feature>
<keyword evidence="2 4" id="KW-0238">DNA-binding</keyword>
<comment type="subcellular location">
    <subcellularLocation>
        <location evidence="1">Nucleus</location>
    </subcellularLocation>
</comment>
<dbReference type="Pfam" id="PF00505">
    <property type="entry name" value="HMG_box"/>
    <property type="match status" value="1"/>
</dbReference>
<dbReference type="SMART" id="SM00398">
    <property type="entry name" value="HMG"/>
    <property type="match status" value="1"/>
</dbReference>
<dbReference type="GO" id="GO:0000122">
    <property type="term" value="P:negative regulation of transcription by RNA polymerase II"/>
    <property type="evidence" value="ECO:0007669"/>
    <property type="project" value="TreeGrafter"/>
</dbReference>
<dbReference type="SUPFAM" id="SSF47095">
    <property type="entry name" value="HMG-box"/>
    <property type="match status" value="1"/>
</dbReference>
<feature type="compositionally biased region" description="Basic residues" evidence="5">
    <location>
        <begin position="164"/>
        <end position="173"/>
    </location>
</feature>
<evidence type="ECO:0000256" key="5">
    <source>
        <dbReference type="SAM" id="MobiDB-lite"/>
    </source>
</evidence>
<organism evidence="7 8">
    <name type="scientific">Polypedilum vanderplanki</name>
    <name type="common">Sleeping chironomid midge</name>
    <dbReference type="NCBI Taxonomy" id="319348"/>
    <lineage>
        <taxon>Eukaryota</taxon>
        <taxon>Metazoa</taxon>
        <taxon>Ecdysozoa</taxon>
        <taxon>Arthropoda</taxon>
        <taxon>Hexapoda</taxon>
        <taxon>Insecta</taxon>
        <taxon>Pterygota</taxon>
        <taxon>Neoptera</taxon>
        <taxon>Endopterygota</taxon>
        <taxon>Diptera</taxon>
        <taxon>Nematocera</taxon>
        <taxon>Chironomoidea</taxon>
        <taxon>Chironomidae</taxon>
        <taxon>Chironominae</taxon>
        <taxon>Polypedilum</taxon>
        <taxon>Polypedilum</taxon>
    </lineage>
</organism>